<organism evidence="4 5">
    <name type="scientific">Dipteronia sinensis</name>
    <dbReference type="NCBI Taxonomy" id="43782"/>
    <lineage>
        <taxon>Eukaryota</taxon>
        <taxon>Viridiplantae</taxon>
        <taxon>Streptophyta</taxon>
        <taxon>Embryophyta</taxon>
        <taxon>Tracheophyta</taxon>
        <taxon>Spermatophyta</taxon>
        <taxon>Magnoliopsida</taxon>
        <taxon>eudicotyledons</taxon>
        <taxon>Gunneridae</taxon>
        <taxon>Pentapetalae</taxon>
        <taxon>rosids</taxon>
        <taxon>malvids</taxon>
        <taxon>Sapindales</taxon>
        <taxon>Sapindaceae</taxon>
        <taxon>Hippocastanoideae</taxon>
        <taxon>Acereae</taxon>
        <taxon>Dipteronia</taxon>
    </lineage>
</organism>
<accession>A0AAE0E1G4</accession>
<dbReference type="Gene3D" id="3.40.50.720">
    <property type="entry name" value="NAD(P)-binding Rossmann-like Domain"/>
    <property type="match status" value="1"/>
</dbReference>
<dbReference type="InterPro" id="IPR002347">
    <property type="entry name" value="SDR_fam"/>
</dbReference>
<dbReference type="PRINTS" id="PR00081">
    <property type="entry name" value="GDHRDH"/>
</dbReference>
<dbReference type="Proteomes" id="UP001281410">
    <property type="component" value="Unassembled WGS sequence"/>
</dbReference>
<dbReference type="SUPFAM" id="SSF51735">
    <property type="entry name" value="NAD(P)-binding Rossmann-fold domains"/>
    <property type="match status" value="1"/>
</dbReference>
<keyword evidence="2" id="KW-0521">NADP</keyword>
<keyword evidence="3" id="KW-0560">Oxidoreductase</keyword>
<dbReference type="EMBL" id="JANJYJ010000007">
    <property type="protein sequence ID" value="KAK3199362.1"/>
    <property type="molecule type" value="Genomic_DNA"/>
</dbReference>
<reference evidence="4" key="1">
    <citation type="journal article" date="2023" name="Plant J.">
        <title>Genome sequences and population genomics provide insights into the demographic history, inbreeding, and mutation load of two 'living fossil' tree species of Dipteronia.</title>
        <authorList>
            <person name="Feng Y."/>
            <person name="Comes H.P."/>
            <person name="Chen J."/>
            <person name="Zhu S."/>
            <person name="Lu R."/>
            <person name="Zhang X."/>
            <person name="Li P."/>
            <person name="Qiu J."/>
            <person name="Olsen K.M."/>
            <person name="Qiu Y."/>
        </authorList>
    </citation>
    <scope>NUCLEOTIDE SEQUENCE</scope>
    <source>
        <strain evidence="4">NBL</strain>
    </source>
</reference>
<dbReference type="Pfam" id="PF00106">
    <property type="entry name" value="adh_short"/>
    <property type="match status" value="1"/>
</dbReference>
<keyword evidence="5" id="KW-1185">Reference proteome</keyword>
<gene>
    <name evidence="4" type="ORF">Dsin_022777</name>
</gene>
<proteinExistence type="inferred from homology"/>
<evidence type="ECO:0000256" key="2">
    <source>
        <dbReference type="ARBA" id="ARBA00022857"/>
    </source>
</evidence>
<comment type="caution">
    <text evidence="4">The sequence shown here is derived from an EMBL/GenBank/DDBJ whole genome shotgun (WGS) entry which is preliminary data.</text>
</comment>
<sequence>MVNFTPDQDIPDLAGKVIIVTGGSDGLGKESVLQLSKHNAAHIYLAARSQSKAESAIEEIKSKSPNACPISFLELDLASFASIKSAASTFQASNSRLDLLLCNAGLVGVTGTTKDGYETTFGVNHVGHALFIKLLLPLVLKTAKEQPTSDVRVIVLASEAEMFAPKKYYLLEDAEIKSDLISYSKFAKYGHSKIANIHYVQQLAKHYPEEEHRVKFASVHPGAVVTNLGSGLVEQMGVVGSVLRKVINVVLRMATVEEGAKNQLWALTAEGVKHGEYYVPVGVSGKGSARIKDEGKAVQLWDWTEKELAAHA</sequence>
<evidence type="ECO:0000256" key="3">
    <source>
        <dbReference type="ARBA" id="ARBA00023002"/>
    </source>
</evidence>
<evidence type="ECO:0000313" key="4">
    <source>
        <dbReference type="EMBL" id="KAK3199362.1"/>
    </source>
</evidence>
<dbReference type="PANTHER" id="PTHR24320:SF282">
    <property type="entry name" value="WW DOMAIN-CONTAINING OXIDOREDUCTASE"/>
    <property type="match status" value="1"/>
</dbReference>
<name>A0AAE0E1G4_9ROSI</name>
<dbReference type="InterPro" id="IPR036291">
    <property type="entry name" value="NAD(P)-bd_dom_sf"/>
</dbReference>
<evidence type="ECO:0000313" key="5">
    <source>
        <dbReference type="Proteomes" id="UP001281410"/>
    </source>
</evidence>
<comment type="similarity">
    <text evidence="1">Belongs to the short-chain dehydrogenases/reductases (SDR) family.</text>
</comment>
<dbReference type="AlphaFoldDB" id="A0AAE0E1G4"/>
<evidence type="ECO:0000256" key="1">
    <source>
        <dbReference type="ARBA" id="ARBA00006484"/>
    </source>
</evidence>
<dbReference type="GO" id="GO:0016491">
    <property type="term" value="F:oxidoreductase activity"/>
    <property type="evidence" value="ECO:0007669"/>
    <property type="project" value="UniProtKB-KW"/>
</dbReference>
<protein>
    <submittedName>
        <fullName evidence="4">Uncharacterized protein</fullName>
    </submittedName>
</protein>
<dbReference type="PANTHER" id="PTHR24320">
    <property type="entry name" value="RETINOL DEHYDROGENASE"/>
    <property type="match status" value="1"/>
</dbReference>